<comment type="caution">
    <text evidence="3">The sequence shown here is derived from an EMBL/GenBank/DDBJ whole genome shotgun (WGS) entry which is preliminary data.</text>
</comment>
<dbReference type="InterPro" id="IPR036291">
    <property type="entry name" value="NAD(P)-bd_dom_sf"/>
</dbReference>
<evidence type="ECO:0000256" key="2">
    <source>
        <dbReference type="ARBA" id="ARBA00023002"/>
    </source>
</evidence>
<evidence type="ECO:0000313" key="4">
    <source>
        <dbReference type="Proteomes" id="UP000034112"/>
    </source>
</evidence>
<dbReference type="OrthoDB" id="10254221at2759"/>
<accession>A0A0F9X427</accession>
<dbReference type="AlphaFoldDB" id="A0A0F9X427"/>
<dbReference type="SUPFAM" id="SSF51735">
    <property type="entry name" value="NAD(P)-binding Rossmann-fold domains"/>
    <property type="match status" value="1"/>
</dbReference>
<dbReference type="PANTHER" id="PTHR43669:SF3">
    <property type="entry name" value="ALCOHOL DEHYDROGENASE, PUTATIVE (AFU_ORTHOLOGUE AFUA_3G03445)-RELATED"/>
    <property type="match status" value="1"/>
</dbReference>
<evidence type="ECO:0008006" key="5">
    <source>
        <dbReference type="Google" id="ProtNLM"/>
    </source>
</evidence>
<dbReference type="Gene3D" id="3.40.50.720">
    <property type="entry name" value="NAD(P)-binding Rossmann-like Domain"/>
    <property type="match status" value="1"/>
</dbReference>
<sequence length="262" mass="28709">MVLERVLVIGATGNIGVAAVKGALRSGRQVLAIVRNQASADKLYKHVGSSQGIQVVEASVVSDTGVKGVVDQVKAGKLPAFQHVYTCVPPHYPGTLYMPIKVPGLTVFRLVGGEYTDVPLKDITTERLRKNINMAFESNFFAYRDTIEYLYKQNHPNSTWTICTGSQGDEAMFALPAMGQGPLFSMATAAARENEKTNVRVNEVYLMFRVEVDEAAKEHGVSSSSEFASVYEGILNNPEIRSSRVRVASPADFTDLKWAKKF</sequence>
<organism evidence="3 4">
    <name type="scientific">Trichoderma harzianum</name>
    <name type="common">Hypocrea lixii</name>
    <dbReference type="NCBI Taxonomy" id="5544"/>
    <lineage>
        <taxon>Eukaryota</taxon>
        <taxon>Fungi</taxon>
        <taxon>Dikarya</taxon>
        <taxon>Ascomycota</taxon>
        <taxon>Pezizomycotina</taxon>
        <taxon>Sordariomycetes</taxon>
        <taxon>Hypocreomycetidae</taxon>
        <taxon>Hypocreales</taxon>
        <taxon>Hypocreaceae</taxon>
        <taxon>Trichoderma</taxon>
    </lineage>
</organism>
<dbReference type="GO" id="GO:0016491">
    <property type="term" value="F:oxidoreductase activity"/>
    <property type="evidence" value="ECO:0007669"/>
    <property type="project" value="UniProtKB-KW"/>
</dbReference>
<dbReference type="EMBL" id="JOKZ01000287">
    <property type="protein sequence ID" value="KKO99970.1"/>
    <property type="molecule type" value="Genomic_DNA"/>
</dbReference>
<name>A0A0F9X427_TRIHA</name>
<dbReference type="PANTHER" id="PTHR43669">
    <property type="entry name" value="5-KETO-D-GLUCONATE 5-REDUCTASE"/>
    <property type="match status" value="1"/>
</dbReference>
<dbReference type="Proteomes" id="UP000034112">
    <property type="component" value="Unassembled WGS sequence"/>
</dbReference>
<comment type="similarity">
    <text evidence="1">Belongs to the short-chain dehydrogenases/reductases (SDR) family.</text>
</comment>
<reference evidence="4" key="1">
    <citation type="journal article" date="2015" name="Genome Announc.">
        <title>Draft whole-genome sequence of the biocontrol agent Trichoderma harzianum T6776.</title>
        <authorList>
            <person name="Baroncelli R."/>
            <person name="Piaggeschi G."/>
            <person name="Fiorini L."/>
            <person name="Bertolini E."/>
            <person name="Zapparata A."/>
            <person name="Pe M.E."/>
            <person name="Sarrocco S."/>
            <person name="Vannacci G."/>
        </authorList>
    </citation>
    <scope>NUCLEOTIDE SEQUENCE [LARGE SCALE GENOMIC DNA]</scope>
    <source>
        <strain evidence="4">T6776</strain>
    </source>
</reference>
<protein>
    <recommendedName>
        <fullName evidence="5">NmrA-like domain-containing protein</fullName>
    </recommendedName>
</protein>
<evidence type="ECO:0000313" key="3">
    <source>
        <dbReference type="EMBL" id="KKO99970.1"/>
    </source>
</evidence>
<keyword evidence="2" id="KW-0560">Oxidoreductase</keyword>
<dbReference type="OMA" id="FAYRDTI"/>
<proteinExistence type="inferred from homology"/>
<gene>
    <name evidence="3" type="ORF">THAR02_07943</name>
</gene>
<evidence type="ECO:0000256" key="1">
    <source>
        <dbReference type="ARBA" id="ARBA00006484"/>
    </source>
</evidence>